<reference evidence="1 2" key="1">
    <citation type="journal article" date="2014" name="PLoS ONE">
        <title>How to Kill the Honey Bee Larva: Genomic Potential and Virulence Mechanisms of Paenibacillus larvae.</title>
        <authorList>
            <person name="Djukic M."/>
            <person name="Brzuszkiewicz E."/>
            <person name="Funfhaus A."/>
            <person name="Voss J."/>
            <person name="Gollnow K."/>
            <person name="Poppinga L."/>
            <person name="Liesegang H."/>
            <person name="Garcia-Gonzalez E."/>
            <person name="Genersch E."/>
            <person name="Daniel R."/>
        </authorList>
    </citation>
    <scope>NUCLEOTIDE SEQUENCE [LARGE SCALE GENOMIC DNA]</scope>
    <source>
        <strain evidence="1 2">DSM 25430</strain>
    </source>
</reference>
<proteinExistence type="predicted"/>
<dbReference type="Proteomes" id="UP000029431">
    <property type="component" value="Chromosome"/>
</dbReference>
<evidence type="ECO:0000313" key="2">
    <source>
        <dbReference type="Proteomes" id="UP000029431"/>
    </source>
</evidence>
<protein>
    <submittedName>
        <fullName evidence="1">Uncharacterized protein</fullName>
    </submittedName>
</protein>
<dbReference type="PROSITE" id="PS51257">
    <property type="entry name" value="PROKAR_LIPOPROTEIN"/>
    <property type="match status" value="1"/>
</dbReference>
<organism evidence="1 2">
    <name type="scientific">Paenibacillus larvae subsp. larvae DSM 25430</name>
    <dbReference type="NCBI Taxonomy" id="697284"/>
    <lineage>
        <taxon>Bacteria</taxon>
        <taxon>Bacillati</taxon>
        <taxon>Bacillota</taxon>
        <taxon>Bacilli</taxon>
        <taxon>Bacillales</taxon>
        <taxon>Paenibacillaceae</taxon>
        <taxon>Paenibacillus</taxon>
    </lineage>
</organism>
<accession>V9W596</accession>
<sequence length="91" mass="10086">MRTMTNLIFKSKFTQLLLLLIGSVACLGLYFTMLSMLPVADMVKEFGVPVAVATTVANYGGGRLANYGSDDSCRNRNRRRFLACSCRQRIA</sequence>
<evidence type="ECO:0000313" key="1">
    <source>
        <dbReference type="EMBL" id="AHD05323.1"/>
    </source>
</evidence>
<dbReference type="AlphaFoldDB" id="V9W596"/>
<gene>
    <name evidence="1" type="ORF">ERIC2_c14970</name>
</gene>
<dbReference type="HOGENOM" id="CLU_2424132_0_0_9"/>
<keyword evidence="2" id="KW-1185">Reference proteome</keyword>
<name>V9W596_9BACL</name>
<dbReference type="EMBL" id="CP003355">
    <property type="protein sequence ID" value="AHD05323.1"/>
    <property type="molecule type" value="Genomic_DNA"/>
</dbReference>
<dbReference type="KEGG" id="plv:ERIC2_c14970"/>